<name>A0A432WQ21_9GAMM</name>
<evidence type="ECO:0008006" key="3">
    <source>
        <dbReference type="Google" id="ProtNLM"/>
    </source>
</evidence>
<dbReference type="SUPFAM" id="SSF52540">
    <property type="entry name" value="P-loop containing nucleoside triphosphate hydrolases"/>
    <property type="match status" value="1"/>
</dbReference>
<evidence type="ECO:0000313" key="2">
    <source>
        <dbReference type="Proteomes" id="UP000288405"/>
    </source>
</evidence>
<keyword evidence="2" id="KW-1185">Reference proteome</keyword>
<sequence>MRVVGIEGLCGGVGATSVAAGLAVALNEMAVRTIALDLNAQNHLGLLFGMPLEQLEGLVNQPGPLVNSVLETHEGYPFMPMGVARSVQERARFEASFAQRMEPILATKERILVVDAPAAPGPLREWLDIHADLMIHVIQPEPRAVPALLAFERDRMPQQEASGRRARILINGVAPHLQLANDMLVFLQSEIHRDRLVPVVIHRDQHVAEAFAKQQPLVSYQYEAQAARDYDALALWLIGYLAQHDHTDATQPHGAS</sequence>
<dbReference type="PANTHER" id="PTHR13696">
    <property type="entry name" value="P-LOOP CONTAINING NUCLEOSIDE TRIPHOSPHATE HYDROLASE"/>
    <property type="match status" value="1"/>
</dbReference>
<reference evidence="1 2" key="1">
    <citation type="journal article" date="2011" name="Front. Microbiol.">
        <title>Genomic signatures of strain selection and enhancement in Bacillus atrophaeus var. globigii, a historical biowarfare simulant.</title>
        <authorList>
            <person name="Gibbons H.S."/>
            <person name="Broomall S.M."/>
            <person name="McNew L.A."/>
            <person name="Daligault H."/>
            <person name="Chapman C."/>
            <person name="Bruce D."/>
            <person name="Karavis M."/>
            <person name="Krepps M."/>
            <person name="McGregor P.A."/>
            <person name="Hong C."/>
            <person name="Park K.H."/>
            <person name="Akmal A."/>
            <person name="Feldman A."/>
            <person name="Lin J.S."/>
            <person name="Chang W.E."/>
            <person name="Higgs B.W."/>
            <person name="Demirev P."/>
            <person name="Lindquist J."/>
            <person name="Liem A."/>
            <person name="Fochler E."/>
            <person name="Read T.D."/>
            <person name="Tapia R."/>
            <person name="Johnson S."/>
            <person name="Bishop-Lilly K.A."/>
            <person name="Detter C."/>
            <person name="Han C."/>
            <person name="Sozhamannan S."/>
            <person name="Rosenzweig C.N."/>
            <person name="Skowronski E.W."/>
        </authorList>
    </citation>
    <scope>NUCLEOTIDE SEQUENCE [LARGE SCALE GENOMIC DNA]</scope>
    <source>
        <strain evidence="1 2">GYP-17</strain>
    </source>
</reference>
<comment type="caution">
    <text evidence="1">The sequence shown here is derived from an EMBL/GenBank/DDBJ whole genome shotgun (WGS) entry which is preliminary data.</text>
</comment>
<protein>
    <recommendedName>
        <fullName evidence="3">Cellulose synthase operon protein YhjQ</fullName>
    </recommendedName>
</protein>
<dbReference type="RefSeq" id="WP_126776154.1">
    <property type="nucleotide sequence ID" value="NZ_PIPM01000002.1"/>
</dbReference>
<accession>A0A432WQ21</accession>
<dbReference type="EMBL" id="PIPM01000002">
    <property type="protein sequence ID" value="RUO35777.1"/>
    <property type="molecule type" value="Genomic_DNA"/>
</dbReference>
<dbReference type="Pfam" id="PF06564">
    <property type="entry name" value="CBP_BcsQ"/>
    <property type="match status" value="1"/>
</dbReference>
<proteinExistence type="predicted"/>
<dbReference type="InterPro" id="IPR050678">
    <property type="entry name" value="DNA_Partitioning_ATPase"/>
</dbReference>
<dbReference type="InterPro" id="IPR017746">
    <property type="entry name" value="Cellulose_synthase_operon_BcsQ"/>
</dbReference>
<gene>
    <name evidence="1" type="ORF">CWE11_03190</name>
</gene>
<dbReference type="OrthoDB" id="5288747at2"/>
<dbReference type="PANTHER" id="PTHR13696:SF99">
    <property type="entry name" value="COBYRINIC ACID AC-DIAMIDE SYNTHASE"/>
    <property type="match status" value="1"/>
</dbReference>
<dbReference type="InterPro" id="IPR027417">
    <property type="entry name" value="P-loop_NTPase"/>
</dbReference>
<dbReference type="Proteomes" id="UP000288405">
    <property type="component" value="Unassembled WGS sequence"/>
</dbReference>
<evidence type="ECO:0000313" key="1">
    <source>
        <dbReference type="EMBL" id="RUO35777.1"/>
    </source>
</evidence>
<dbReference type="Gene3D" id="3.40.50.300">
    <property type="entry name" value="P-loop containing nucleotide triphosphate hydrolases"/>
    <property type="match status" value="1"/>
</dbReference>
<dbReference type="AlphaFoldDB" id="A0A432WQ21"/>
<organism evidence="1 2">
    <name type="scientific">Aliidiomarina sanyensis</name>
    <dbReference type="NCBI Taxonomy" id="1249555"/>
    <lineage>
        <taxon>Bacteria</taxon>
        <taxon>Pseudomonadati</taxon>
        <taxon>Pseudomonadota</taxon>
        <taxon>Gammaproteobacteria</taxon>
        <taxon>Alteromonadales</taxon>
        <taxon>Idiomarinaceae</taxon>
        <taxon>Aliidiomarina</taxon>
    </lineage>
</organism>